<dbReference type="STRING" id="1901.BB341_04090"/>
<proteinExistence type="predicted"/>
<dbReference type="Proteomes" id="UP000002357">
    <property type="component" value="Chromosome"/>
</dbReference>
<dbReference type="EMBL" id="CM000913">
    <property type="protein sequence ID" value="EFG10046.1"/>
    <property type="molecule type" value="Genomic_DNA"/>
</dbReference>
<sequence>MSATGGERRVPEGSVPEGSVPDGRIPAGPVLDGPVPDGSVPDARAAYAAYLDELAGTHPDLLALAESLCLAAGVERTFLRRARLRFLPRTTAGLEAELWFSPLVEATGEHTLLLAPRAAEALRERLAHGPRERADAVHAFTEETHREAAPLVRWFEGLLWAGLFPGPGTDRLLTRELRRVLTAVTADGADADDLGRWALHYLPRLPDAVLRHDDAWRIRVVSSERLGLDLPPDASLWHGRTTARARALGRRELPIGVEARSGGVVLSRPPAAGTRPLRAPGLRTVRLAAVSALTPPPVAAAPVRLELTDDRSLSLPFTVLQRLDPGGTPVLSLAHSGGAEEIAVAAGDVVDGQGVQYAFLARDGAIVRHTADGRLLGVLPAPASGALRRSLGVSPDGGRLVWIEADEIHEHTEAEGRTSTLPLPEGARPHRVCFPDSGADAETAYGTEQGMTLRRRGRMDLVLPGVVAPRELSRLPGGRGRAVVVGRSGDLTLRWNRDARGRFLTLGVTALADHAERRIGSAALADGTVLAWAGSPDDRVPLGQAPWQITALAVSADGRRLAAVGGDSRMLVWGLGRSAPYEEVPLAFCADHVFAHPDGGWVVSGTGGPVELTTEDGRRHRITPVPDDTPEDGPPAWLRDAVLAEADRSGIASLLAEPSALARLAATGVGALVVGPYTPPPPGRTGPMDEIAALRAETRRHGLRIVVDLHPPRGPQDDVLLLDCVRRWLDQDIDGVRISAGPEIGARHLDDLRHLLDGYEDRVLIRSGPPTAAGFRSEQGDLGAESDACDLLQPGSLTIAFVQGFGNGNLYTHAHRLRLALEVLRSSGLRAGWAHTLPDAIRPAQRRSAAAVLLGLPGVPLLPPDLLGDPAIATLLELRRAHPALSRGAFDVRPYTGLGLLAVVRTHGGETVLCLTNSGAEPATVDLTPGYLGVPGPLSLLDLLDGGTADCAGTAPARTVVDGGGVRWFLLLPAPGRAYPGTGPVAR</sequence>
<dbReference type="GeneID" id="93728593"/>
<dbReference type="CDD" id="cd00551">
    <property type="entry name" value="AmyAc_family"/>
    <property type="match status" value="1"/>
</dbReference>
<dbReference type="eggNOG" id="ENOG5032HSG">
    <property type="taxonomic scope" value="Bacteria"/>
</dbReference>
<dbReference type="AlphaFoldDB" id="E2PWW9"/>
<accession>E2PWW9</accession>
<feature type="compositionally biased region" description="Basic and acidic residues" evidence="1">
    <location>
        <begin position="1"/>
        <end position="11"/>
    </location>
</feature>
<evidence type="ECO:0000313" key="2">
    <source>
        <dbReference type="EMBL" id="EFG10046.1"/>
    </source>
</evidence>
<dbReference type="SUPFAM" id="SSF50969">
    <property type="entry name" value="YVTN repeat-like/Quinoprotein amine dehydrogenase"/>
    <property type="match status" value="1"/>
</dbReference>
<dbReference type="SUPFAM" id="SSF51445">
    <property type="entry name" value="(Trans)glycosidases"/>
    <property type="match status" value="1"/>
</dbReference>
<protein>
    <submittedName>
        <fullName evidence="2">Uncharacterized protein</fullName>
    </submittedName>
</protein>
<organism evidence="2 3">
    <name type="scientific">Streptomyces clavuligerus</name>
    <dbReference type="NCBI Taxonomy" id="1901"/>
    <lineage>
        <taxon>Bacteria</taxon>
        <taxon>Bacillati</taxon>
        <taxon>Actinomycetota</taxon>
        <taxon>Actinomycetes</taxon>
        <taxon>Kitasatosporales</taxon>
        <taxon>Streptomycetaceae</taxon>
        <taxon>Streptomyces</taxon>
    </lineage>
</organism>
<reference evidence="2 3" key="1">
    <citation type="journal article" date="2010" name="Genome Biol. Evol.">
        <title>The sequence of a 1.8-mb bacterial linear plasmid reveals a rich evolutionary reservoir of secondary metabolic pathways.</title>
        <authorList>
            <person name="Medema M.H."/>
            <person name="Trefzer A."/>
            <person name="Kovalchuk A."/>
            <person name="van den Berg M."/>
            <person name="Mueller U."/>
            <person name="Heijne W."/>
            <person name="Wu L."/>
            <person name="Alam M.T."/>
            <person name="Ronning C.M."/>
            <person name="Nierman W.C."/>
            <person name="Bovenberg R.A.L."/>
            <person name="Breitling R."/>
            <person name="Takano E."/>
        </authorList>
    </citation>
    <scope>NUCLEOTIDE SEQUENCE [LARGE SCALE GENOMIC DNA]</scope>
    <source>
        <strain evidence="3">ATCC 27064 / DSM 738 / JCM 4710 / NBRC 13307 / NCIMB 12785 / NRRL 3585 / VKM Ac-602</strain>
    </source>
</reference>
<dbReference type="RefSeq" id="WP_003962300.1">
    <property type="nucleotide sequence ID" value="NZ_CM000913.1"/>
</dbReference>
<evidence type="ECO:0000313" key="3">
    <source>
        <dbReference type="Proteomes" id="UP000002357"/>
    </source>
</evidence>
<dbReference type="GO" id="GO:0016798">
    <property type="term" value="F:hydrolase activity, acting on glycosyl bonds"/>
    <property type="evidence" value="ECO:0007669"/>
    <property type="project" value="UniProtKB-KW"/>
</dbReference>
<dbReference type="Gene3D" id="3.20.20.80">
    <property type="entry name" value="Glycosidases"/>
    <property type="match status" value="1"/>
</dbReference>
<keyword evidence="3" id="KW-1185">Reference proteome</keyword>
<dbReference type="InterPro" id="IPR011044">
    <property type="entry name" value="Quino_amine_DH_bsu"/>
</dbReference>
<gene>
    <name evidence="2" type="ORF">SCLAV_4973</name>
</gene>
<name>E2PWW9_STRCL</name>
<dbReference type="InterPro" id="IPR015943">
    <property type="entry name" value="WD40/YVTN_repeat-like_dom_sf"/>
</dbReference>
<dbReference type="KEGG" id="sclf:BB341_04090"/>
<dbReference type="InterPro" id="IPR017853">
    <property type="entry name" value="GH"/>
</dbReference>
<evidence type="ECO:0000256" key="1">
    <source>
        <dbReference type="SAM" id="MobiDB-lite"/>
    </source>
</evidence>
<feature type="region of interest" description="Disordered" evidence="1">
    <location>
        <begin position="1"/>
        <end position="38"/>
    </location>
</feature>
<dbReference type="OrthoDB" id="3923141at2"/>
<dbReference type="Gene3D" id="2.130.10.10">
    <property type="entry name" value="YVTN repeat-like/Quinoprotein amine dehydrogenase"/>
    <property type="match status" value="1"/>
</dbReference>